<keyword evidence="3" id="KW-1185">Reference proteome</keyword>
<feature type="region of interest" description="Disordered" evidence="1">
    <location>
        <begin position="39"/>
        <end position="103"/>
    </location>
</feature>
<protein>
    <submittedName>
        <fullName evidence="2">Uncharacterized protein</fullName>
    </submittedName>
</protein>
<evidence type="ECO:0000256" key="1">
    <source>
        <dbReference type="SAM" id="MobiDB-lite"/>
    </source>
</evidence>
<dbReference type="Proteomes" id="UP001266305">
    <property type="component" value="Unassembled WGS sequence"/>
</dbReference>
<comment type="caution">
    <text evidence="2">The sequence shown here is derived from an EMBL/GenBank/DDBJ whole genome shotgun (WGS) entry which is preliminary data.</text>
</comment>
<proteinExistence type="predicted"/>
<name>A0ABQ9W4N6_SAGOE</name>
<gene>
    <name evidence="2" type="ORF">P7K49_003483</name>
</gene>
<accession>A0ABQ9W4N6</accession>
<feature type="compositionally biased region" description="Pro residues" evidence="1">
    <location>
        <begin position="78"/>
        <end position="89"/>
    </location>
</feature>
<sequence length="141" mass="15507">MPPTPLPPTDPRLSLTLFHLTLHFPVSVGPLTVTGRAREALAGWRTGGPTRRRRRSKTRSSPPSTRDPLLEPNEPVRWAPPCPERPYVPPTKQRDGTTLPSRSSRLACSLELLQTRARLVMPAPPTLRAPATPCVFALPVS</sequence>
<evidence type="ECO:0000313" key="2">
    <source>
        <dbReference type="EMBL" id="KAK2116597.1"/>
    </source>
</evidence>
<reference evidence="2 3" key="1">
    <citation type="submission" date="2023-05" db="EMBL/GenBank/DDBJ databases">
        <title>B98-5 Cell Line De Novo Hybrid Assembly: An Optical Mapping Approach.</title>
        <authorList>
            <person name="Kananen K."/>
            <person name="Auerbach J.A."/>
            <person name="Kautto E."/>
            <person name="Blachly J.S."/>
        </authorList>
    </citation>
    <scope>NUCLEOTIDE SEQUENCE [LARGE SCALE GENOMIC DNA]</scope>
    <source>
        <strain evidence="2">B95-8</strain>
        <tissue evidence="2">Cell line</tissue>
    </source>
</reference>
<dbReference type="EMBL" id="JASSZA010000002">
    <property type="protein sequence ID" value="KAK2116597.1"/>
    <property type="molecule type" value="Genomic_DNA"/>
</dbReference>
<organism evidence="2 3">
    <name type="scientific">Saguinus oedipus</name>
    <name type="common">Cotton-top tamarin</name>
    <name type="synonym">Oedipomidas oedipus</name>
    <dbReference type="NCBI Taxonomy" id="9490"/>
    <lineage>
        <taxon>Eukaryota</taxon>
        <taxon>Metazoa</taxon>
        <taxon>Chordata</taxon>
        <taxon>Craniata</taxon>
        <taxon>Vertebrata</taxon>
        <taxon>Euteleostomi</taxon>
        <taxon>Mammalia</taxon>
        <taxon>Eutheria</taxon>
        <taxon>Euarchontoglires</taxon>
        <taxon>Primates</taxon>
        <taxon>Haplorrhini</taxon>
        <taxon>Platyrrhini</taxon>
        <taxon>Cebidae</taxon>
        <taxon>Callitrichinae</taxon>
        <taxon>Saguinus</taxon>
    </lineage>
</organism>
<evidence type="ECO:0000313" key="3">
    <source>
        <dbReference type="Proteomes" id="UP001266305"/>
    </source>
</evidence>